<dbReference type="InterPro" id="IPR011989">
    <property type="entry name" value="ARM-like"/>
</dbReference>
<dbReference type="PANTHER" id="PTHR13109:SF7">
    <property type="entry name" value="NEUROCHONDRIN"/>
    <property type="match status" value="1"/>
</dbReference>
<dbReference type="Proteomes" id="UP000694941">
    <property type="component" value="Unplaced"/>
</dbReference>
<protein>
    <submittedName>
        <fullName evidence="3">LOW QUALITY PROTEIN: neurochondrin-like</fullName>
    </submittedName>
</protein>
<dbReference type="RefSeq" id="XP_013783492.2">
    <property type="nucleotide sequence ID" value="XM_013928038.2"/>
</dbReference>
<evidence type="ECO:0000256" key="1">
    <source>
        <dbReference type="ARBA" id="ARBA00006927"/>
    </source>
</evidence>
<evidence type="ECO:0000313" key="2">
    <source>
        <dbReference type="Proteomes" id="UP000694941"/>
    </source>
</evidence>
<proteinExistence type="inferred from homology"/>
<evidence type="ECO:0000313" key="3">
    <source>
        <dbReference type="RefSeq" id="XP_013783492.2"/>
    </source>
</evidence>
<sequence>MEDVHKYIERLHGAKNDTEKFAALLVLAEIMKRFDNDMDHIKQKDIFDAIGVSFLNRLLYAQQVPEGCPKEIFKSVALAILAALSTACESPAYNFICSHIDTFKEIIQSKEELNSPDDLTRRDILQCLLNVCSTEEGRNSVISKQFVSYLVNVATNSSQDREKALQILIILNQYFKSEVWGQDAGSFSAIMYCIAKEFKEDTTRHKFELCDKLTKLLIDNPTCSTYSHSQWSELIREGLFDLLKNKLGKIQRDSTLKLASAMVERFGLLWVLKNRDETETTKRDLSLLVHLVSIEVRMILEDRSVQEIVENIDVLSACYTVLEATITMMCDESVWHIESATTKQLLIALTDAFQAIISFLLEVSKEWDDWHKTLETCEPKRYVTLASVRVLSSWLAEETFALKEEVCMVIPCLLKIGELFFRENKEKLSKPVDQVMCDQDVDVIRFLSPALCHMSADDKTRKVLLDQNAPKLLFEYLDFQWLLWRKDLNKDSETCIITLCGIFMNLVVLEKKWLLKVNCSSLCKFLLSTVSHIPQGFEHITLKANITVLGLLIATHHYQKIKSCETSFHHFFSASVKFLWDAHQVDNSQDVPSLVVVQEYSKVWNDIMELWFLGIQSLSSLLSSATWVATFLLESGWPQHIISSLGKINSHAVENSVQSAYHQLLCCLLQNCPGAQEQLLNCGAMLVIQTHGLKELETLMNKLEM</sequence>
<dbReference type="GeneID" id="106467666"/>
<keyword evidence="2" id="KW-1185">Reference proteome</keyword>
<dbReference type="Pfam" id="PF05536">
    <property type="entry name" value="Neurochondrin"/>
    <property type="match status" value="1"/>
</dbReference>
<organism evidence="2 3">
    <name type="scientific">Limulus polyphemus</name>
    <name type="common">Atlantic horseshoe crab</name>
    <dbReference type="NCBI Taxonomy" id="6850"/>
    <lineage>
        <taxon>Eukaryota</taxon>
        <taxon>Metazoa</taxon>
        <taxon>Ecdysozoa</taxon>
        <taxon>Arthropoda</taxon>
        <taxon>Chelicerata</taxon>
        <taxon>Merostomata</taxon>
        <taxon>Xiphosura</taxon>
        <taxon>Limulidae</taxon>
        <taxon>Limulus</taxon>
    </lineage>
</organism>
<dbReference type="SUPFAM" id="SSF48371">
    <property type="entry name" value="ARM repeat"/>
    <property type="match status" value="1"/>
</dbReference>
<dbReference type="InterPro" id="IPR016024">
    <property type="entry name" value="ARM-type_fold"/>
</dbReference>
<name>A0ABM1BJZ5_LIMPO</name>
<reference evidence="3" key="1">
    <citation type="submission" date="2025-08" db="UniProtKB">
        <authorList>
            <consortium name="RefSeq"/>
        </authorList>
    </citation>
    <scope>IDENTIFICATION</scope>
    <source>
        <tissue evidence="3">Muscle</tissue>
    </source>
</reference>
<dbReference type="Gene3D" id="1.25.10.10">
    <property type="entry name" value="Leucine-rich Repeat Variant"/>
    <property type="match status" value="1"/>
</dbReference>
<dbReference type="InterPro" id="IPR008709">
    <property type="entry name" value="Neurochondrin"/>
</dbReference>
<gene>
    <name evidence="3" type="primary">LOC106467666</name>
</gene>
<comment type="similarity">
    <text evidence="1">Belongs to the neurochondrin family.</text>
</comment>
<dbReference type="PANTHER" id="PTHR13109">
    <property type="entry name" value="NEUROCHONDRIN"/>
    <property type="match status" value="1"/>
</dbReference>
<accession>A0ABM1BJZ5</accession>